<dbReference type="Proteomes" id="UP001139721">
    <property type="component" value="Unassembled WGS sequence"/>
</dbReference>
<evidence type="ECO:0000313" key="2">
    <source>
        <dbReference type="Proteomes" id="UP001139721"/>
    </source>
</evidence>
<proteinExistence type="predicted"/>
<dbReference type="Gene3D" id="3.50.50.60">
    <property type="entry name" value="FAD/NAD(P)-binding domain"/>
    <property type="match status" value="1"/>
</dbReference>
<protein>
    <submittedName>
        <fullName evidence="1">Uncharacterized protein</fullName>
    </submittedName>
</protein>
<dbReference type="InterPro" id="IPR036188">
    <property type="entry name" value="FAD/NAD-bd_sf"/>
</dbReference>
<dbReference type="Pfam" id="PF13450">
    <property type="entry name" value="NAD_binding_8"/>
    <property type="match status" value="1"/>
</dbReference>
<dbReference type="EMBL" id="JAJKBJ010000040">
    <property type="protein sequence ID" value="MCL9685783.1"/>
    <property type="molecule type" value="Genomic_DNA"/>
</dbReference>
<sequence>MGQLQADFCIIGVGFSDLAAAYKLMRAGYSVRVLEPGDPTFSTQCANHQRHSHTYRFNIQLVL</sequence>
<comment type="caution">
    <text evidence="1">The sequence shown here is derived from an EMBL/GenBank/DDBJ whole genome shotgun (WGS) entry which is preliminary data.</text>
</comment>
<dbReference type="SUPFAM" id="SSF51905">
    <property type="entry name" value="FAD/NAD(P)-binding domain"/>
    <property type="match status" value="1"/>
</dbReference>
<dbReference type="AlphaFoldDB" id="A0A9X2D3H0"/>
<evidence type="ECO:0000313" key="1">
    <source>
        <dbReference type="EMBL" id="MCL9685783.1"/>
    </source>
</evidence>
<reference evidence="1" key="1">
    <citation type="submission" date="2021-11" db="EMBL/GenBank/DDBJ databases">
        <title>Legionella maioricencis sp. nov., a new species isolated from hot water samples in Mallorca.</title>
        <authorList>
            <person name="Crespi S."/>
            <person name="Drasar V."/>
            <person name="Salva-Serra F."/>
            <person name="Jaen-Luchoro D."/>
            <person name="Pineiro-Iglesias B."/>
            <person name="Aliaga F."/>
            <person name="Fernandez-Juarez V."/>
            <person name="Coll G."/>
            <person name="Moore E.R.B."/>
            <person name="Bennasar-Figueras A."/>
        </authorList>
    </citation>
    <scope>NUCLEOTIDE SEQUENCE</scope>
    <source>
        <strain evidence="1">HCPI-6</strain>
    </source>
</reference>
<keyword evidence="2" id="KW-1185">Reference proteome</keyword>
<name>A0A9X2D3H0_9GAMM</name>
<gene>
    <name evidence="1" type="ORF">LOX96_16915</name>
</gene>
<accession>A0A9X2D3H0</accession>
<dbReference type="RefSeq" id="WP_250424667.1">
    <property type="nucleotide sequence ID" value="NZ_JAJKBJ010000040.1"/>
</dbReference>
<organism evidence="1 2">
    <name type="scientific">Legionella maioricensis</name>
    <dbReference type="NCBI Taxonomy" id="2896528"/>
    <lineage>
        <taxon>Bacteria</taxon>
        <taxon>Pseudomonadati</taxon>
        <taxon>Pseudomonadota</taxon>
        <taxon>Gammaproteobacteria</taxon>
        <taxon>Legionellales</taxon>
        <taxon>Legionellaceae</taxon>
        <taxon>Legionella</taxon>
    </lineage>
</organism>